<evidence type="ECO:0000313" key="3">
    <source>
        <dbReference type="Proteomes" id="UP000261704"/>
    </source>
</evidence>
<accession>A0A347UK99</accession>
<proteinExistence type="predicted"/>
<feature type="region of interest" description="Disordered" evidence="1">
    <location>
        <begin position="176"/>
        <end position="199"/>
    </location>
</feature>
<evidence type="ECO:0000313" key="2">
    <source>
        <dbReference type="EMBL" id="AXX99277.1"/>
    </source>
</evidence>
<dbReference type="InterPro" id="IPR022385">
    <property type="entry name" value="Rhs_assc_core"/>
</dbReference>
<dbReference type="Gene3D" id="2.180.10.10">
    <property type="entry name" value="RHS repeat-associated core"/>
    <property type="match status" value="1"/>
</dbReference>
<feature type="compositionally biased region" description="Acidic residues" evidence="1">
    <location>
        <begin position="178"/>
        <end position="199"/>
    </location>
</feature>
<gene>
    <name evidence="2" type="ORF">BAR1_15855</name>
</gene>
<dbReference type="AlphaFoldDB" id="A0A347UK99"/>
<keyword evidence="3" id="KW-1185">Reference proteome</keyword>
<dbReference type="KEGG" id="pamo:BAR1_15855"/>
<evidence type="ECO:0000256" key="1">
    <source>
        <dbReference type="SAM" id="MobiDB-lite"/>
    </source>
</evidence>
<dbReference type="Proteomes" id="UP000261704">
    <property type="component" value="Chromosome"/>
</dbReference>
<reference evidence="2 3" key="1">
    <citation type="submission" date="2018-09" db="EMBL/GenBank/DDBJ databases">
        <title>Profundibacter amoris BAR1 gen. nov., sp. nov., a new member of the Roseobacter clade isolated at Lokis Castle Vent Field on the Arctic Mid-Oceanic Ridge.</title>
        <authorList>
            <person name="Le Moine Bauer S."/>
            <person name="Sjoeberg A.G."/>
            <person name="L'Haridon S."/>
            <person name="Stokke R."/>
            <person name="Roalkvam I."/>
            <person name="Steen I.H."/>
            <person name="Dahle H."/>
        </authorList>
    </citation>
    <scope>NUCLEOTIDE SEQUENCE [LARGE SCALE GENOMIC DNA]</scope>
    <source>
        <strain evidence="2 3">BAR1</strain>
    </source>
</reference>
<evidence type="ECO:0008006" key="4">
    <source>
        <dbReference type="Google" id="ProtNLM"/>
    </source>
</evidence>
<sequence length="199" mass="19596">MQYLNARYYDPKLGMFIQPDWFEMAKAGVGTNRYAYSGNTNSLSDAAKSFGVGAVSGFLGAGMAGKVAAVGRAGLGKAVGGAAGGAVAGATSSVGDQAIQLDPEDGSLSLGAVDGVEVFNDATKGAVAGGIAGKLPSGESIAGAAGGLARKGKVLGGIIGDLIDAAKEGLIGKTLDAIGDESDGNDDERDDEDQGYNGT</sequence>
<dbReference type="OrthoDB" id="7876417at2"/>
<protein>
    <recommendedName>
        <fullName evidence="4">RHS repeat-associated core domain-containing protein</fullName>
    </recommendedName>
</protein>
<dbReference type="EMBL" id="CP032125">
    <property type="protein sequence ID" value="AXX99277.1"/>
    <property type="molecule type" value="Genomic_DNA"/>
</dbReference>
<name>A0A347UK99_9RHOB</name>
<organism evidence="2 3">
    <name type="scientific">Profundibacter amoris</name>
    <dbReference type="NCBI Taxonomy" id="2171755"/>
    <lineage>
        <taxon>Bacteria</taxon>
        <taxon>Pseudomonadati</taxon>
        <taxon>Pseudomonadota</taxon>
        <taxon>Alphaproteobacteria</taxon>
        <taxon>Rhodobacterales</taxon>
        <taxon>Paracoccaceae</taxon>
        <taxon>Profundibacter</taxon>
    </lineage>
</organism>
<dbReference type="NCBIfam" id="TIGR03696">
    <property type="entry name" value="Rhs_assc_core"/>
    <property type="match status" value="1"/>
</dbReference>